<evidence type="ECO:0000313" key="3">
    <source>
        <dbReference type="Proteomes" id="UP000287247"/>
    </source>
</evidence>
<dbReference type="AlphaFoldDB" id="A0A401IDC5"/>
<organism evidence="2 3">
    <name type="scientific">Aphanothece sacrum FPU1</name>
    <dbReference type="NCBI Taxonomy" id="1920663"/>
    <lineage>
        <taxon>Bacteria</taxon>
        <taxon>Bacillati</taxon>
        <taxon>Cyanobacteriota</taxon>
        <taxon>Cyanophyceae</taxon>
        <taxon>Oscillatoriophycideae</taxon>
        <taxon>Chroococcales</taxon>
        <taxon>Aphanothecaceae</taxon>
        <taxon>Aphanothece</taxon>
    </lineage>
</organism>
<sequence length="129" mass="14921">MAKVYVLLFNARTENEGIHTVQMGGRNKILMFESEDDATRYALLLEAQDFPTPTVEPFDSQEIETFCRDARYDWELVPDGKLEIPPDQNLEQTDWETEAKTPDIVEPPNHSDIPSEDLDRIRRQLEGLL</sequence>
<dbReference type="InterPro" id="IPR021503">
    <property type="entry name" value="DUF3110"/>
</dbReference>
<accession>A0A401IDC5</accession>
<reference evidence="3" key="1">
    <citation type="submission" date="2017-05" db="EMBL/GenBank/DDBJ databases">
        <title>Physiological properties and genetic analysis related to exopolysaccharide production of fresh-water unicellular cyanobacterium Aphanothece sacrum, Suizenji Nori, that has been cultured as a food source in Japan.</title>
        <authorList>
            <person name="Kanesaki Y."/>
            <person name="Yoshikawa S."/>
            <person name="Ohki K."/>
        </authorList>
    </citation>
    <scope>NUCLEOTIDE SEQUENCE [LARGE SCALE GENOMIC DNA]</scope>
    <source>
        <strain evidence="3">FPU1</strain>
    </source>
</reference>
<dbReference type="EMBL" id="BDQK01000001">
    <property type="protein sequence ID" value="GBF79287.1"/>
    <property type="molecule type" value="Genomic_DNA"/>
</dbReference>
<dbReference type="Pfam" id="PF11360">
    <property type="entry name" value="DUF3110"/>
    <property type="match status" value="1"/>
</dbReference>
<dbReference type="Proteomes" id="UP000287247">
    <property type="component" value="Unassembled WGS sequence"/>
</dbReference>
<gene>
    <name evidence="2" type="ORF">AsFPU1_0680</name>
</gene>
<proteinExistence type="predicted"/>
<protein>
    <recommendedName>
        <fullName evidence="4">DUF3110 domain-containing protein</fullName>
    </recommendedName>
</protein>
<dbReference type="OrthoDB" id="461609at2"/>
<dbReference type="RefSeq" id="WP_124977821.1">
    <property type="nucleotide sequence ID" value="NZ_BDQK01000001.1"/>
</dbReference>
<evidence type="ECO:0000313" key="2">
    <source>
        <dbReference type="EMBL" id="GBF79287.1"/>
    </source>
</evidence>
<evidence type="ECO:0000256" key="1">
    <source>
        <dbReference type="SAM" id="MobiDB-lite"/>
    </source>
</evidence>
<feature type="region of interest" description="Disordered" evidence="1">
    <location>
        <begin position="82"/>
        <end position="119"/>
    </location>
</feature>
<keyword evidence="3" id="KW-1185">Reference proteome</keyword>
<comment type="caution">
    <text evidence="2">The sequence shown here is derived from an EMBL/GenBank/DDBJ whole genome shotgun (WGS) entry which is preliminary data.</text>
</comment>
<evidence type="ECO:0008006" key="4">
    <source>
        <dbReference type="Google" id="ProtNLM"/>
    </source>
</evidence>
<name>A0A401IDC5_APHSA</name>